<dbReference type="InterPro" id="IPR000998">
    <property type="entry name" value="MAM_dom"/>
</dbReference>
<dbReference type="Proteomes" id="UP001286313">
    <property type="component" value="Unassembled WGS sequence"/>
</dbReference>
<dbReference type="GO" id="GO:0016020">
    <property type="term" value="C:membrane"/>
    <property type="evidence" value="ECO:0007669"/>
    <property type="project" value="InterPro"/>
</dbReference>
<reference evidence="2" key="1">
    <citation type="submission" date="2023-10" db="EMBL/GenBank/DDBJ databases">
        <title>Genome assemblies of two species of porcelain crab, Petrolisthes cinctipes and Petrolisthes manimaculis (Anomura: Porcellanidae).</title>
        <authorList>
            <person name="Angst P."/>
        </authorList>
    </citation>
    <scope>NUCLEOTIDE SEQUENCE</scope>
    <source>
        <strain evidence="2">PB745_01</strain>
        <tissue evidence="2">Gill</tissue>
    </source>
</reference>
<dbReference type="CDD" id="cd06263">
    <property type="entry name" value="MAM"/>
    <property type="match status" value="3"/>
</dbReference>
<dbReference type="SUPFAM" id="SSF49899">
    <property type="entry name" value="Concanavalin A-like lectins/glucanases"/>
    <property type="match status" value="4"/>
</dbReference>
<organism evidence="2 3">
    <name type="scientific">Petrolisthes cinctipes</name>
    <name type="common">Flat porcelain crab</name>
    <dbReference type="NCBI Taxonomy" id="88211"/>
    <lineage>
        <taxon>Eukaryota</taxon>
        <taxon>Metazoa</taxon>
        <taxon>Ecdysozoa</taxon>
        <taxon>Arthropoda</taxon>
        <taxon>Crustacea</taxon>
        <taxon>Multicrustacea</taxon>
        <taxon>Malacostraca</taxon>
        <taxon>Eumalacostraca</taxon>
        <taxon>Eucarida</taxon>
        <taxon>Decapoda</taxon>
        <taxon>Pleocyemata</taxon>
        <taxon>Anomura</taxon>
        <taxon>Galatheoidea</taxon>
        <taxon>Porcellanidae</taxon>
        <taxon>Petrolisthes</taxon>
    </lineage>
</organism>
<sequence>MTGYQRASLPPSSYYCHSYCYRTLVVLLAVSVCLATAAFPNDNDVIRPERSRKSGDDVATLGKQLGGNDVVELCDFGSEEDMRWCQWSSPGPSASSRSGEGELATSWTLSTGSDALWVGGPRNDTTGDVRGGYAFHETSSSTSRQAESAVMESIMQSPTGAEGKCLKFWYSISGLSASLLRVRVRGTELHSSSSRGHVPDVIIWETRDQTRGDWREAQALYTFTSNHTLVVEAIPATEANPYNVFRGHIAVDDLGTRPGQECIGLCAFEGGMCDWSNVLNDDFDWLLGRGTQNLVTGPPRDHSSSRGDDLGGAYVFIDSSFPRRPGDVAKLESIEFQETDPNNPPCMRFHTYMSGAGVGRLRVLVQDVLTRKERTLWALVGNRGSRWIMGQLPLSSTTPFKVIFEGSIGKPRLGDIALDDITIISGPCSTLPTLAAPITSGDCTFEEDACGWANPSPRQRIDNLDFIRIKASEQSFPPTDHTTADEHGFYMSLENPKNKLEGDRAWLLSPVMEGDGKVKCLSFWYMMFEPLDEVDPNLGSLGAFLMREDTGSSSFSPLDQPPVINLPSSLILTPLWSLQNFQGLTWYFAQAPFRSEGDFQIIFEGVWGSAESSGTIGLDDISVFEGNCPTLPEAAMVRAGDCTFTRGSCGWRNDPDFSWVAASPSRRPANMLDHTYGSQGGYIYFDVFNFNGRTQRLQLVSPTLEPPSDRSPSCFSFWFAGFGSENSTLRVYQRPAQQLLDDRLLNDLSDDILIWSYTLGAGNRGGWIFGQVTLISAARYQVVLEGRSYNGGFTLDDFRVYRGACTKRPRDSQSTRP</sequence>
<feature type="domain" description="MAM" evidence="1">
    <location>
        <begin position="640"/>
        <end position="807"/>
    </location>
</feature>
<proteinExistence type="predicted"/>
<dbReference type="PROSITE" id="PS50060">
    <property type="entry name" value="MAM_2"/>
    <property type="match status" value="4"/>
</dbReference>
<protein>
    <recommendedName>
        <fullName evidence="1">MAM domain-containing protein</fullName>
    </recommendedName>
</protein>
<gene>
    <name evidence="2" type="ORF">Pcinc_023338</name>
</gene>
<evidence type="ECO:0000313" key="3">
    <source>
        <dbReference type="Proteomes" id="UP001286313"/>
    </source>
</evidence>
<dbReference type="PANTHER" id="PTHR23282">
    <property type="entry name" value="APICAL ENDOSOMAL GLYCOPROTEIN PRECURSOR"/>
    <property type="match status" value="1"/>
</dbReference>
<dbReference type="EMBL" id="JAWQEG010002500">
    <property type="protein sequence ID" value="KAK3871534.1"/>
    <property type="molecule type" value="Genomic_DNA"/>
</dbReference>
<feature type="domain" description="MAM" evidence="1">
    <location>
        <begin position="72"/>
        <end position="264"/>
    </location>
</feature>
<dbReference type="InterPro" id="IPR013320">
    <property type="entry name" value="ConA-like_dom_sf"/>
</dbReference>
<evidence type="ECO:0000259" key="1">
    <source>
        <dbReference type="PROSITE" id="PS50060"/>
    </source>
</evidence>
<keyword evidence="3" id="KW-1185">Reference proteome</keyword>
<evidence type="ECO:0000313" key="2">
    <source>
        <dbReference type="EMBL" id="KAK3871534.1"/>
    </source>
</evidence>
<comment type="caution">
    <text evidence="2">The sequence shown here is derived from an EMBL/GenBank/DDBJ whole genome shotgun (WGS) entry which is preliminary data.</text>
</comment>
<feature type="domain" description="MAM" evidence="1">
    <location>
        <begin position="441"/>
        <end position="630"/>
    </location>
</feature>
<dbReference type="PANTHER" id="PTHR23282:SF146">
    <property type="entry name" value="RT07201P-RELATED"/>
    <property type="match status" value="1"/>
</dbReference>
<dbReference type="InterPro" id="IPR051560">
    <property type="entry name" value="MAM_domain-containing"/>
</dbReference>
<feature type="domain" description="MAM" evidence="1">
    <location>
        <begin position="264"/>
        <end position="430"/>
    </location>
</feature>
<dbReference type="SMART" id="SM00137">
    <property type="entry name" value="MAM"/>
    <property type="match status" value="4"/>
</dbReference>
<accession>A0AAE1FDQ1</accession>
<dbReference type="Gene3D" id="2.60.120.200">
    <property type="match status" value="4"/>
</dbReference>
<dbReference type="AlphaFoldDB" id="A0AAE1FDQ1"/>
<dbReference type="Pfam" id="PF00629">
    <property type="entry name" value="MAM"/>
    <property type="match status" value="4"/>
</dbReference>
<name>A0AAE1FDQ1_PETCI</name>